<comment type="function">
    <text evidence="1">Part of the ABC transporter complex LptBFG involved in the translocation of lipopolysaccharide (LPS) from the inner membrane to the outer membrane.</text>
</comment>
<feature type="transmembrane region" description="Helical" evidence="12">
    <location>
        <begin position="98"/>
        <end position="115"/>
    </location>
</feature>
<evidence type="ECO:0000313" key="13">
    <source>
        <dbReference type="EMBL" id="AJQ96748.1"/>
    </source>
</evidence>
<keyword evidence="9 12" id="KW-1133">Transmembrane helix</keyword>
<evidence type="ECO:0000256" key="8">
    <source>
        <dbReference type="ARBA" id="ARBA00022692"/>
    </source>
</evidence>
<evidence type="ECO:0000256" key="6">
    <source>
        <dbReference type="ARBA" id="ARBA00022475"/>
    </source>
</evidence>
<evidence type="ECO:0000256" key="2">
    <source>
        <dbReference type="ARBA" id="ARBA00004429"/>
    </source>
</evidence>
<gene>
    <name evidence="13" type="ORF">YC6258_04716</name>
</gene>
<keyword evidence="10 12" id="KW-0472">Membrane</keyword>
<evidence type="ECO:0000256" key="11">
    <source>
        <dbReference type="ARBA" id="ARBA00026081"/>
    </source>
</evidence>
<reference evidence="13 14" key="1">
    <citation type="submission" date="2014-01" db="EMBL/GenBank/DDBJ databases">
        <title>Full genme sequencing of cellulolytic bacterium Gynuella sunshinyii YC6258T gen. nov., sp. nov.</title>
        <authorList>
            <person name="Khan H."/>
            <person name="Chung E.J."/>
            <person name="Chung Y.R."/>
        </authorList>
    </citation>
    <scope>NUCLEOTIDE SEQUENCE [LARGE SCALE GENOMIC DNA]</scope>
    <source>
        <strain evidence="13 14">YC6258</strain>
    </source>
</reference>
<dbReference type="GO" id="GO:0015920">
    <property type="term" value="P:lipopolysaccharide transport"/>
    <property type="evidence" value="ECO:0007669"/>
    <property type="project" value="TreeGrafter"/>
</dbReference>
<sequence length="354" mass="40413">MIIVRYLSRQIFFPTFAITGVIVVMTMSNWLRRWLEDAVSGQGASGELFVIILYYVPLFLQEALPAGFLLGILIAYGRMYSEYEMTALFACGFQYRQLVKVTLVPAGLLAVFLWVNNLWLSPWAQQHAAQAWAEQDSLTPFDLINVGRFMKVGNNGQVMYVGEKSGDGQQLSNIFLVNSPEEIYYAQGGEIRVDRNSGSRYLVLTQGVQQQGIPFQSEFNLTDFREYGVKIAEQQKRPRTRNRNISTVELLKSDNIKHKAELMWRILTPLNILVAVFIAVPLSKINPRQGRFLKVFPAVLLYAVFNFLLNDWDKNVSKGRIPLEYGIHILQFGTVALCLFFTALPSWLRKRKHG</sequence>
<evidence type="ECO:0000256" key="12">
    <source>
        <dbReference type="SAM" id="Phobius"/>
    </source>
</evidence>
<dbReference type="STRING" id="1445510.YC6258_04716"/>
<feature type="transmembrane region" description="Helical" evidence="12">
    <location>
        <begin position="292"/>
        <end position="309"/>
    </location>
</feature>
<dbReference type="PANTHER" id="PTHR33529">
    <property type="entry name" value="SLR0882 PROTEIN-RELATED"/>
    <property type="match status" value="1"/>
</dbReference>
<dbReference type="Pfam" id="PF03739">
    <property type="entry name" value="LptF_LptG"/>
    <property type="match status" value="1"/>
</dbReference>
<dbReference type="NCBIfam" id="TIGR04407">
    <property type="entry name" value="LptF_YjgP"/>
    <property type="match status" value="1"/>
</dbReference>
<comment type="subcellular location">
    <subcellularLocation>
        <location evidence="2">Cell inner membrane</location>
        <topology evidence="2">Multi-pass membrane protein</topology>
    </subcellularLocation>
</comment>
<dbReference type="Proteomes" id="UP000032266">
    <property type="component" value="Chromosome"/>
</dbReference>
<dbReference type="HOGENOM" id="CLU_028799_0_2_6"/>
<evidence type="ECO:0000256" key="5">
    <source>
        <dbReference type="ARBA" id="ARBA00022448"/>
    </source>
</evidence>
<dbReference type="PANTHER" id="PTHR33529:SF7">
    <property type="entry name" value="LIPOPOLYSACCHARIDE EXPORT SYSTEM PERMEASE PROTEIN LPTF"/>
    <property type="match status" value="1"/>
</dbReference>
<dbReference type="InterPro" id="IPR030922">
    <property type="entry name" value="LptF"/>
</dbReference>
<evidence type="ECO:0000256" key="3">
    <source>
        <dbReference type="ARBA" id="ARBA00007725"/>
    </source>
</evidence>
<feature type="transmembrane region" description="Helical" evidence="12">
    <location>
        <begin position="262"/>
        <end position="280"/>
    </location>
</feature>
<keyword evidence="8 12" id="KW-0812">Transmembrane</keyword>
<evidence type="ECO:0000256" key="10">
    <source>
        <dbReference type="ARBA" id="ARBA00023136"/>
    </source>
</evidence>
<dbReference type="GO" id="GO:0055085">
    <property type="term" value="P:transmembrane transport"/>
    <property type="evidence" value="ECO:0007669"/>
    <property type="project" value="InterPro"/>
</dbReference>
<comment type="similarity">
    <text evidence="3">Belongs to the LptF/LptG family.</text>
</comment>
<evidence type="ECO:0000313" key="14">
    <source>
        <dbReference type="Proteomes" id="UP000032266"/>
    </source>
</evidence>
<dbReference type="KEGG" id="gsn:YC6258_04716"/>
<name>A0A0C5VU01_9GAMM</name>
<evidence type="ECO:0000256" key="9">
    <source>
        <dbReference type="ARBA" id="ARBA00022989"/>
    </source>
</evidence>
<organism evidence="13 14">
    <name type="scientific">Gynuella sunshinyii YC6258</name>
    <dbReference type="NCBI Taxonomy" id="1445510"/>
    <lineage>
        <taxon>Bacteria</taxon>
        <taxon>Pseudomonadati</taxon>
        <taxon>Pseudomonadota</taxon>
        <taxon>Gammaproteobacteria</taxon>
        <taxon>Oceanospirillales</taxon>
        <taxon>Saccharospirillaceae</taxon>
        <taxon>Gynuella</taxon>
    </lineage>
</organism>
<evidence type="ECO:0000256" key="4">
    <source>
        <dbReference type="ARBA" id="ARBA00014213"/>
    </source>
</evidence>
<dbReference type="GO" id="GO:0043190">
    <property type="term" value="C:ATP-binding cassette (ABC) transporter complex"/>
    <property type="evidence" value="ECO:0007669"/>
    <property type="project" value="InterPro"/>
</dbReference>
<evidence type="ECO:0000256" key="7">
    <source>
        <dbReference type="ARBA" id="ARBA00022519"/>
    </source>
</evidence>
<dbReference type="RefSeq" id="WP_044618682.1">
    <property type="nucleotide sequence ID" value="NZ_CP007142.1"/>
</dbReference>
<keyword evidence="6" id="KW-1003">Cell membrane</keyword>
<keyword evidence="5" id="KW-0813">Transport</keyword>
<feature type="transmembrane region" description="Helical" evidence="12">
    <location>
        <begin position="51"/>
        <end position="77"/>
    </location>
</feature>
<accession>A0A0C5VU01</accession>
<keyword evidence="7" id="KW-0997">Cell inner membrane</keyword>
<dbReference type="InterPro" id="IPR005495">
    <property type="entry name" value="LptG/LptF_permease"/>
</dbReference>
<keyword evidence="14" id="KW-1185">Reference proteome</keyword>
<dbReference type="EMBL" id="CP007142">
    <property type="protein sequence ID" value="AJQ96748.1"/>
    <property type="molecule type" value="Genomic_DNA"/>
</dbReference>
<feature type="transmembrane region" description="Helical" evidence="12">
    <location>
        <begin position="12"/>
        <end position="31"/>
    </location>
</feature>
<comment type="subunit">
    <text evidence="11">Component of the lipopolysaccharide transport and assembly complex. The LptBFG transporter is composed of two ATP-binding proteins (LptB) and two transmembrane proteins (LptF and LptG).</text>
</comment>
<evidence type="ECO:0000256" key="1">
    <source>
        <dbReference type="ARBA" id="ARBA00002265"/>
    </source>
</evidence>
<feature type="transmembrane region" description="Helical" evidence="12">
    <location>
        <begin position="329"/>
        <end position="348"/>
    </location>
</feature>
<proteinExistence type="inferred from homology"/>
<protein>
    <recommendedName>
        <fullName evidence="4">Lipopolysaccharide export system permease protein LptF</fullName>
    </recommendedName>
</protein>
<dbReference type="AlphaFoldDB" id="A0A0C5VU01"/>